<evidence type="ECO:0008006" key="3">
    <source>
        <dbReference type="Google" id="ProtNLM"/>
    </source>
</evidence>
<evidence type="ECO:0000313" key="2">
    <source>
        <dbReference type="Proteomes" id="UP001234178"/>
    </source>
</evidence>
<sequence length="171" mass="19091">MGQDGIMDSAKVWHQTVNEQSIGIIECHNEAANKLEETVVGITHYCPSFKKNLLEELKIGELPEFQSSEDLFKKIKSSRSSKHEEDTVNSSEKLKSVVYHTPGDSVRQRAMEIIRENRIQLVPSLKHWSVVGSCGNIYVVTLFKAGVRNMTCTCVASALCSQILAAMYSID</sequence>
<reference evidence="1 2" key="1">
    <citation type="journal article" date="2023" name="Nucleic Acids Res.">
        <title>The hologenome of Daphnia magna reveals possible DNA methylation and microbiome-mediated evolution of the host genome.</title>
        <authorList>
            <person name="Chaturvedi A."/>
            <person name="Li X."/>
            <person name="Dhandapani V."/>
            <person name="Marshall H."/>
            <person name="Kissane S."/>
            <person name="Cuenca-Cambronero M."/>
            <person name="Asole G."/>
            <person name="Calvet F."/>
            <person name="Ruiz-Romero M."/>
            <person name="Marangio P."/>
            <person name="Guigo R."/>
            <person name="Rago D."/>
            <person name="Mirbahai L."/>
            <person name="Eastwood N."/>
            <person name="Colbourne J.K."/>
            <person name="Zhou J."/>
            <person name="Mallon E."/>
            <person name="Orsini L."/>
        </authorList>
    </citation>
    <scope>NUCLEOTIDE SEQUENCE [LARGE SCALE GENOMIC DNA]</scope>
    <source>
        <strain evidence="1">LRV0_1</strain>
    </source>
</reference>
<proteinExistence type="predicted"/>
<evidence type="ECO:0000313" key="1">
    <source>
        <dbReference type="EMBL" id="KAK4012450.1"/>
    </source>
</evidence>
<dbReference type="EMBL" id="JAOYFB010000003">
    <property type="protein sequence ID" value="KAK4012450.1"/>
    <property type="molecule type" value="Genomic_DNA"/>
</dbReference>
<comment type="caution">
    <text evidence="1">The sequence shown here is derived from an EMBL/GenBank/DDBJ whole genome shotgun (WGS) entry which is preliminary data.</text>
</comment>
<dbReference type="Proteomes" id="UP001234178">
    <property type="component" value="Unassembled WGS sequence"/>
</dbReference>
<gene>
    <name evidence="1" type="ORF">OUZ56_021549</name>
</gene>
<protein>
    <recommendedName>
        <fullName evidence="3">SWIM-type domain-containing protein</fullName>
    </recommendedName>
</protein>
<keyword evidence="2" id="KW-1185">Reference proteome</keyword>
<organism evidence="1 2">
    <name type="scientific">Daphnia magna</name>
    <dbReference type="NCBI Taxonomy" id="35525"/>
    <lineage>
        <taxon>Eukaryota</taxon>
        <taxon>Metazoa</taxon>
        <taxon>Ecdysozoa</taxon>
        <taxon>Arthropoda</taxon>
        <taxon>Crustacea</taxon>
        <taxon>Branchiopoda</taxon>
        <taxon>Diplostraca</taxon>
        <taxon>Cladocera</taxon>
        <taxon>Anomopoda</taxon>
        <taxon>Daphniidae</taxon>
        <taxon>Daphnia</taxon>
    </lineage>
</organism>
<accession>A0ABQ9ZHP6</accession>
<name>A0ABQ9ZHP6_9CRUS</name>